<protein>
    <submittedName>
        <fullName evidence="2">Heterokaryon incompatibility</fullName>
    </submittedName>
</protein>
<accession>A0A9W9M0K1</accession>
<feature type="domain" description="Heterokaryon incompatibility" evidence="1">
    <location>
        <begin position="306"/>
        <end position="415"/>
    </location>
</feature>
<dbReference type="OrthoDB" id="2426273at2759"/>
<evidence type="ECO:0000313" key="3">
    <source>
        <dbReference type="Proteomes" id="UP001150879"/>
    </source>
</evidence>
<gene>
    <name evidence="2" type="ORF">N7472_009483</name>
</gene>
<evidence type="ECO:0000313" key="2">
    <source>
        <dbReference type="EMBL" id="KAJ5184643.1"/>
    </source>
</evidence>
<dbReference type="Proteomes" id="UP001150879">
    <property type="component" value="Unassembled WGS sequence"/>
</dbReference>
<reference evidence="2" key="2">
    <citation type="journal article" date="2023" name="IMA Fungus">
        <title>Comparative genomic study of the Penicillium genus elucidates a diverse pangenome and 15 lateral gene transfer events.</title>
        <authorList>
            <person name="Petersen C."/>
            <person name="Sorensen T."/>
            <person name="Nielsen M.R."/>
            <person name="Sondergaard T.E."/>
            <person name="Sorensen J.L."/>
            <person name="Fitzpatrick D.A."/>
            <person name="Frisvad J.C."/>
            <person name="Nielsen K.L."/>
        </authorList>
    </citation>
    <scope>NUCLEOTIDE SEQUENCE</scope>
    <source>
        <strain evidence="2">IBT 16849</strain>
    </source>
</reference>
<organism evidence="2 3">
    <name type="scientific">Penicillium cf. griseofulvum</name>
    <dbReference type="NCBI Taxonomy" id="2972120"/>
    <lineage>
        <taxon>Eukaryota</taxon>
        <taxon>Fungi</taxon>
        <taxon>Dikarya</taxon>
        <taxon>Ascomycota</taxon>
        <taxon>Pezizomycotina</taxon>
        <taxon>Eurotiomycetes</taxon>
        <taxon>Eurotiomycetidae</taxon>
        <taxon>Eurotiales</taxon>
        <taxon>Aspergillaceae</taxon>
        <taxon>Penicillium</taxon>
    </lineage>
</organism>
<reference evidence="2" key="1">
    <citation type="submission" date="2022-11" db="EMBL/GenBank/DDBJ databases">
        <authorList>
            <person name="Petersen C."/>
        </authorList>
    </citation>
    <scope>NUCLEOTIDE SEQUENCE</scope>
    <source>
        <strain evidence="2">IBT 16849</strain>
    </source>
</reference>
<dbReference type="InterPro" id="IPR010730">
    <property type="entry name" value="HET"/>
</dbReference>
<dbReference type="AlphaFoldDB" id="A0A9W9M0K1"/>
<keyword evidence="3" id="KW-1185">Reference proteome</keyword>
<sequence>MADHLFLPGNPPKPLRIEYYGPLYDGGDWDTFPTRCGWLDESGAENFPAGAVPSEYQSMMECWLYFGMLHYVFGDQLDQSDFLLREDEEGGDEEGFQYITTRHLQKYVDDVDNWKNNQCGVRCVEIVNKVLETLPRYIPWIREKMSFVIRLASLTLWNVVTKRDGPQTDPRRSGIWFLSKEEAGQMVREGWCPLDAQKCITAGIQLDTQAYLLQLVPTKASWNNRTHTSCTKTECVADNIDESSYVTRHVQEDCSCSLLDADIEQLHTILQGGGIPLVMITPAGEDELGNQRYEIKIVKKRTGKPYVAISHIWADGRGNPKGNSLPHCQLEFLYKRARLLLEDKEYIPYYDDKTYGPLHTGAIRLAHFAVNTTRRGDSVLVWIDTLCIPHQSDVRGLAIQRIRDVYSSAYRTLVLDSGLMLLDSSSSSKLAVCLRVLYYSGWIRRLWTLQEALAARNKLYVLLSDKAINIGTMPDVLLNKVDQGEIPIFQEGIATMAAGAWYSYFQHPTDYASMFDRLVLLGINQGQVISRTWFNVATRASSKDRDRPTVLAGLLNLDLRKILTVKGADERMRMLYSMLDEFPQDVLFLDGPRFEEDGMRWAMKVCRFTGVFVQLVHDSGKITARGLQITLYSSLIFPSCEMFNLDKFKQSDPGQRQKDLEQWADESQFDMDLATGTKFLRFETITPTNLSLDETYGIILKSSQLDTITWCALVSLQATEDGVHYARYISPGFIEAITLNMSELPEEGYLMRGTWDDAQKHDWIIC</sequence>
<dbReference type="PANTHER" id="PTHR39596:SF2">
    <property type="entry name" value="HET DOMAIN PROTEIN (AFU_ORTHOLOGUE AFUA_1G17550)-RELATED"/>
    <property type="match status" value="1"/>
</dbReference>
<comment type="caution">
    <text evidence="2">The sequence shown here is derived from an EMBL/GenBank/DDBJ whole genome shotgun (WGS) entry which is preliminary data.</text>
</comment>
<dbReference type="Pfam" id="PF06985">
    <property type="entry name" value="HET"/>
    <property type="match status" value="1"/>
</dbReference>
<dbReference type="PANTHER" id="PTHR39596">
    <property type="match status" value="1"/>
</dbReference>
<name>A0A9W9M0K1_9EURO</name>
<evidence type="ECO:0000259" key="1">
    <source>
        <dbReference type="Pfam" id="PF06985"/>
    </source>
</evidence>
<dbReference type="EMBL" id="JAPQKP010000006">
    <property type="protein sequence ID" value="KAJ5184643.1"/>
    <property type="molecule type" value="Genomic_DNA"/>
</dbReference>
<proteinExistence type="predicted"/>